<sequence>MDIINPGYHEHRPQWEGNMKVCQDCRQIIFEPPTQDNNQLLADPLETDHPTGRDFDSLYGMRVPLDYLLIRMTTELDIDTPDYIDILNEEYCGDEEQAENSVPPHTYNGTVRWWVSE</sequence>
<dbReference type="GeneID" id="77924902"/>
<dbReference type="KEGG" id="vg:77924902"/>
<proteinExistence type="predicted"/>
<protein>
    <submittedName>
        <fullName evidence="1">Uncharacterized protein</fullName>
    </submittedName>
</protein>
<dbReference type="RefSeq" id="YP_010649346.1">
    <property type="nucleotide sequence ID" value="NC_070765.1"/>
</dbReference>
<dbReference type="Proteomes" id="UP000463915">
    <property type="component" value="Segment"/>
</dbReference>
<evidence type="ECO:0000313" key="1">
    <source>
        <dbReference type="EMBL" id="QHB37500.1"/>
    </source>
</evidence>
<organism evidence="1 2">
    <name type="scientific">Mycobacterium phage Onyinye</name>
    <dbReference type="NCBI Taxonomy" id="2686235"/>
    <lineage>
        <taxon>Viruses</taxon>
        <taxon>Duplodnaviria</taxon>
        <taxon>Heunggongvirae</taxon>
        <taxon>Uroviricota</taxon>
        <taxon>Caudoviricetes</taxon>
        <taxon>Onyinyevirus</taxon>
        <taxon>Onyinyevirus onyinye</taxon>
    </lineage>
</organism>
<reference evidence="1 2" key="1">
    <citation type="submission" date="2019-12" db="EMBL/GenBank/DDBJ databases">
        <authorList>
            <person name="Ayuk M.A."/>
            <person name="Robinson C.J."/>
            <person name="Anderson W.A."/>
            <person name="Ullah H."/>
            <person name="Gugssa A."/>
            <person name="Somiranjan G."/>
            <person name="Allen A."/>
            <person name="Lourds M.F."/>
            <person name="Quagraine B.K."/>
            <person name="Smith M."/>
            <person name="Moore M."/>
            <person name="Oliver J."/>
            <person name="Irabor E."/>
            <person name="Roy S.D."/>
            <person name="Bassey G."/>
            <person name="Louis B.N."/>
            <person name="Adu D."/>
            <person name="Akhimien C.E."/>
            <person name="Annor K."/>
            <person name="Archibald A."/>
            <person name="Ashagre K.C."/>
            <person name="Baity M.R."/>
            <person name="Barnes K.J."/>
            <person name="Barrios L.E."/>
            <person name="Black A.C."/>
            <person name="Bowen'Kauth M.S."/>
            <person name="Bowman K.N."/>
            <person name="Breaux D.L."/>
            <person name="Brooks J.A."/>
            <person name="Bwayili H.A."/>
            <person name="Caine T."/>
            <person name="Williams A.Y."/>
            <person name="Norris L.J."/>
            <person name="Nwozo E.O."/>
            <person name="Prosper P.L."/>
            <person name="Rankin N.A."/>
            <person name="Richardson K.M."/>
            <person name="Robinson D.M."/>
            <person name="Salters D.J."/>
            <person name="Savage M.A."/>
            <person name="Solomon S.M."/>
            <person name="Williams L.R."/>
            <person name="Curtis N."/>
            <person name="Garlena R.A."/>
            <person name="Russell D.A."/>
            <person name="Pope W.H."/>
            <person name="Jacobs-Sera D."/>
            <person name="Hatfull G.F."/>
        </authorList>
    </citation>
    <scope>NUCLEOTIDE SEQUENCE [LARGE SCALE GENOMIC DNA]</scope>
</reference>
<keyword evidence="2" id="KW-1185">Reference proteome</keyword>
<dbReference type="EMBL" id="MN813687">
    <property type="protein sequence ID" value="QHB37500.1"/>
    <property type="molecule type" value="Genomic_DNA"/>
</dbReference>
<name>A0A6B9L7J6_9CAUD</name>
<gene>
    <name evidence="1" type="primary">97</name>
    <name evidence="1" type="ORF">SEA_ONYINYE_97</name>
</gene>
<evidence type="ECO:0000313" key="2">
    <source>
        <dbReference type="Proteomes" id="UP000463915"/>
    </source>
</evidence>
<accession>A0A6B9L7J6</accession>